<evidence type="ECO:0000313" key="3">
    <source>
        <dbReference type="Proteomes" id="UP000766486"/>
    </source>
</evidence>
<comment type="caution">
    <text evidence="2">The sequence shown here is derived from an EMBL/GenBank/DDBJ whole genome shotgun (WGS) entry which is preliminary data.</text>
</comment>
<protein>
    <submittedName>
        <fullName evidence="2">Uncharacterized protein</fullName>
    </submittedName>
</protein>
<accession>A0ABY6UYX8</accession>
<evidence type="ECO:0000313" key="2">
    <source>
        <dbReference type="EMBL" id="VUC36644.1"/>
    </source>
</evidence>
<gene>
    <name evidence="2" type="ORF">CLO192961_LOCUS449227</name>
</gene>
<organism evidence="2 3">
    <name type="scientific">Bionectria ochroleuca</name>
    <name type="common">Gliocladium roseum</name>
    <dbReference type="NCBI Taxonomy" id="29856"/>
    <lineage>
        <taxon>Eukaryota</taxon>
        <taxon>Fungi</taxon>
        <taxon>Dikarya</taxon>
        <taxon>Ascomycota</taxon>
        <taxon>Pezizomycotina</taxon>
        <taxon>Sordariomycetes</taxon>
        <taxon>Hypocreomycetidae</taxon>
        <taxon>Hypocreales</taxon>
        <taxon>Bionectriaceae</taxon>
        <taxon>Clonostachys</taxon>
    </lineage>
</organism>
<dbReference type="EMBL" id="CABFNS010000931">
    <property type="protein sequence ID" value="VUC36644.1"/>
    <property type="molecule type" value="Genomic_DNA"/>
</dbReference>
<proteinExistence type="predicted"/>
<sequence>MSQPAPVRSNPQQSTTTSTTYPVSNAATQGSAMDNTGFGTQSSQYHQYIPPNGNFDVSFAGSQFAGQA</sequence>
<reference evidence="2 3" key="1">
    <citation type="submission" date="2019-06" db="EMBL/GenBank/DDBJ databases">
        <authorList>
            <person name="Broberg M."/>
        </authorList>
    </citation>
    <scope>NUCLEOTIDE SEQUENCE [LARGE SCALE GENOMIC DNA]</scope>
</reference>
<dbReference type="Proteomes" id="UP000766486">
    <property type="component" value="Unassembled WGS sequence"/>
</dbReference>
<evidence type="ECO:0000256" key="1">
    <source>
        <dbReference type="SAM" id="MobiDB-lite"/>
    </source>
</evidence>
<keyword evidence="3" id="KW-1185">Reference proteome</keyword>
<name>A0ABY6UYX8_BIOOC</name>
<feature type="region of interest" description="Disordered" evidence="1">
    <location>
        <begin position="1"/>
        <end position="52"/>
    </location>
</feature>
<feature type="compositionally biased region" description="Polar residues" evidence="1">
    <location>
        <begin position="21"/>
        <end position="46"/>
    </location>
</feature>